<dbReference type="Gene3D" id="3.40.50.10540">
    <property type="entry name" value="Crotonobetainyl-coa:carnitine coa-transferase, domain 1"/>
    <property type="match status" value="1"/>
</dbReference>
<organism evidence="2 3">
    <name type="scientific">Caballeronia choica</name>
    <dbReference type="NCBI Taxonomy" id="326476"/>
    <lineage>
        <taxon>Bacteria</taxon>
        <taxon>Pseudomonadati</taxon>
        <taxon>Pseudomonadota</taxon>
        <taxon>Betaproteobacteria</taxon>
        <taxon>Burkholderiales</taxon>
        <taxon>Burkholderiaceae</taxon>
        <taxon>Caballeronia</taxon>
    </lineage>
</organism>
<gene>
    <name evidence="2" type="ORF">AWB68_03486</name>
</gene>
<dbReference type="Pfam" id="PF02515">
    <property type="entry name" value="CoA_transf_3"/>
    <property type="match status" value="1"/>
</dbReference>
<dbReference type="PANTHER" id="PTHR48207">
    <property type="entry name" value="SUCCINATE--HYDROXYMETHYLGLUTARATE COA-TRANSFERASE"/>
    <property type="match status" value="1"/>
</dbReference>
<evidence type="ECO:0000256" key="1">
    <source>
        <dbReference type="ARBA" id="ARBA00022679"/>
    </source>
</evidence>
<dbReference type="Gene3D" id="3.30.1540.10">
    <property type="entry name" value="formyl-coa transferase, domain 3"/>
    <property type="match status" value="1"/>
</dbReference>
<reference evidence="2" key="1">
    <citation type="submission" date="2016-01" db="EMBL/GenBank/DDBJ databases">
        <authorList>
            <person name="Peeters C."/>
        </authorList>
    </citation>
    <scope>NUCLEOTIDE SEQUENCE [LARGE SCALE GENOMIC DNA]</scope>
    <source>
        <strain evidence="2">LMG 22940</strain>
    </source>
</reference>
<protein>
    <submittedName>
        <fullName evidence="2">L-carnitine dehydratase/bile acid-inducible protein F</fullName>
    </submittedName>
</protein>
<dbReference type="AlphaFoldDB" id="A0A158J6Z9"/>
<keyword evidence="3" id="KW-1185">Reference proteome</keyword>
<dbReference type="PANTHER" id="PTHR48207:SF3">
    <property type="entry name" value="SUCCINATE--HYDROXYMETHYLGLUTARATE COA-TRANSFERASE"/>
    <property type="match status" value="1"/>
</dbReference>
<keyword evidence="1" id="KW-0808">Transferase</keyword>
<dbReference type="InterPro" id="IPR003673">
    <property type="entry name" value="CoA-Trfase_fam_III"/>
</dbReference>
<name>A0A158J6Z9_9BURK</name>
<dbReference type="EMBL" id="FCON02000035">
    <property type="protein sequence ID" value="SAL64223.1"/>
    <property type="molecule type" value="Genomic_DNA"/>
</dbReference>
<sequence>MMAAMNYSQDTGLPELGQDEPPLKGVRVLDLSRVLAAPFCAMMLADLGAEVTKVEHPNGGDQTRHWGTAIQGGERTYYLAINRTKQSIAIDFSKPEGAELVRALARESDIVVENYMLGTLERYGLGYEALRKENPKLIYCSVSGYGRTGPSAHRPGYDSVIQAESGLMSITGEPEGEASKAGVPICDITAGMYATQAILAAFVRRLRNGRGEAIDIALFDCTLANHVSVAANALLLNKAPGRYGNSHADIIPQGLYHTADGPIMFHVGSDVQFARFCSDVLDMPGLASDPRFIDNDGRRANRDALDELMSARLRTRSRHEWVPLFRRAGVPAGLVQNVLEALNSDESKARGMVCEIDHPTAGRINLVNSPLKMQESSLAPPKPPPLLGEHTDSILAGRLKLDAAAIARLRAQNIIR</sequence>
<accession>A0A158J6Z9</accession>
<comment type="caution">
    <text evidence="2">The sequence shown here is derived from an EMBL/GenBank/DDBJ whole genome shotgun (WGS) entry which is preliminary data.</text>
</comment>
<dbReference type="InterPro" id="IPR050483">
    <property type="entry name" value="CoA-transferase_III_domain"/>
</dbReference>
<dbReference type="SUPFAM" id="SSF89796">
    <property type="entry name" value="CoA-transferase family III (CaiB/BaiF)"/>
    <property type="match status" value="1"/>
</dbReference>
<dbReference type="GO" id="GO:0008410">
    <property type="term" value="F:CoA-transferase activity"/>
    <property type="evidence" value="ECO:0007669"/>
    <property type="project" value="TreeGrafter"/>
</dbReference>
<dbReference type="Proteomes" id="UP000054770">
    <property type="component" value="Unassembled WGS sequence"/>
</dbReference>
<proteinExistence type="predicted"/>
<dbReference type="InterPro" id="IPR044855">
    <property type="entry name" value="CoA-Trfase_III_dom3_sf"/>
</dbReference>
<evidence type="ECO:0000313" key="3">
    <source>
        <dbReference type="Proteomes" id="UP000054770"/>
    </source>
</evidence>
<evidence type="ECO:0000313" key="2">
    <source>
        <dbReference type="EMBL" id="SAL64223.1"/>
    </source>
</evidence>
<dbReference type="InterPro" id="IPR023606">
    <property type="entry name" value="CoA-Trfase_III_dom_1_sf"/>
</dbReference>